<protein>
    <submittedName>
        <fullName evidence="1">Uncharacterized protein</fullName>
    </submittedName>
</protein>
<proteinExistence type="predicted"/>
<sequence>MCNPPAFLPFLSQVLDTLSSKTKIFEALRQMPASIKEYVQKRWRLTQRINRCADEVKEIEKCIQLLSMNERGRVILQGAREAEAIATTIIQGCVRRRVGDSSSEAIASINDSILQTDSNLYTAFKLSERHGELTWE</sequence>
<name>A0AAV9ZQ75_9AGAR</name>
<accession>A0AAV9ZQ75</accession>
<evidence type="ECO:0000313" key="1">
    <source>
        <dbReference type="EMBL" id="KAK6988644.1"/>
    </source>
</evidence>
<reference evidence="1 2" key="1">
    <citation type="journal article" date="2024" name="J Genomics">
        <title>Draft genome sequencing and assembly of Favolaschia claudopus CIRM-BRFM 2984 isolated from oak limbs.</title>
        <authorList>
            <person name="Navarro D."/>
            <person name="Drula E."/>
            <person name="Chaduli D."/>
            <person name="Cazenave R."/>
            <person name="Ahrendt S."/>
            <person name="Wang J."/>
            <person name="Lipzen A."/>
            <person name="Daum C."/>
            <person name="Barry K."/>
            <person name="Grigoriev I.V."/>
            <person name="Favel A."/>
            <person name="Rosso M.N."/>
            <person name="Martin F."/>
        </authorList>
    </citation>
    <scope>NUCLEOTIDE SEQUENCE [LARGE SCALE GENOMIC DNA]</scope>
    <source>
        <strain evidence="1 2">CIRM-BRFM 2984</strain>
    </source>
</reference>
<dbReference type="EMBL" id="JAWWNJ010000121">
    <property type="protein sequence ID" value="KAK6988644.1"/>
    <property type="molecule type" value="Genomic_DNA"/>
</dbReference>
<dbReference type="Proteomes" id="UP001362999">
    <property type="component" value="Unassembled WGS sequence"/>
</dbReference>
<evidence type="ECO:0000313" key="2">
    <source>
        <dbReference type="Proteomes" id="UP001362999"/>
    </source>
</evidence>
<dbReference type="AlphaFoldDB" id="A0AAV9ZQ75"/>
<keyword evidence="2" id="KW-1185">Reference proteome</keyword>
<comment type="caution">
    <text evidence="1">The sequence shown here is derived from an EMBL/GenBank/DDBJ whole genome shotgun (WGS) entry which is preliminary data.</text>
</comment>
<organism evidence="1 2">
    <name type="scientific">Favolaschia claudopus</name>
    <dbReference type="NCBI Taxonomy" id="2862362"/>
    <lineage>
        <taxon>Eukaryota</taxon>
        <taxon>Fungi</taxon>
        <taxon>Dikarya</taxon>
        <taxon>Basidiomycota</taxon>
        <taxon>Agaricomycotina</taxon>
        <taxon>Agaricomycetes</taxon>
        <taxon>Agaricomycetidae</taxon>
        <taxon>Agaricales</taxon>
        <taxon>Marasmiineae</taxon>
        <taxon>Mycenaceae</taxon>
        <taxon>Favolaschia</taxon>
    </lineage>
</organism>
<gene>
    <name evidence="1" type="ORF">R3P38DRAFT_2804426</name>
</gene>